<proteinExistence type="inferred from homology"/>
<evidence type="ECO:0000259" key="3">
    <source>
        <dbReference type="PROSITE" id="PS50053"/>
    </source>
</evidence>
<dbReference type="InterPro" id="IPR029071">
    <property type="entry name" value="Ubiquitin-like_domsf"/>
</dbReference>
<dbReference type="FunFam" id="3.10.20.90:FF:000202">
    <property type="entry name" value="Small ubiquitin-related modifier I"/>
    <property type="match status" value="1"/>
</dbReference>
<dbReference type="SUPFAM" id="SSF54236">
    <property type="entry name" value="Ubiquitin-like"/>
    <property type="match status" value="1"/>
</dbReference>
<evidence type="ECO:0000256" key="2">
    <source>
        <dbReference type="SAM" id="MobiDB-lite"/>
    </source>
</evidence>
<dbReference type="GO" id="GO:0005634">
    <property type="term" value="C:nucleus"/>
    <property type="evidence" value="ECO:0007669"/>
    <property type="project" value="UniProtKB-SubCell"/>
</dbReference>
<sequence length="96" mass="10634">MPEESGETKPKVEGGSETIQLKVKDQTGGEVHFKVKTTTKFEKIMQAYCQKKSIDMAGMRFLFEGTRINNTSTPADLGMEDDDIIDAVMEQVGGRC</sequence>
<feature type="region of interest" description="Disordered" evidence="2">
    <location>
        <begin position="1"/>
        <end position="23"/>
    </location>
</feature>
<gene>
    <name evidence="4" type="ORF">WJX72_003009</name>
</gene>
<keyword evidence="1" id="KW-0539">Nucleus</keyword>
<dbReference type="Proteomes" id="UP001489004">
    <property type="component" value="Unassembled WGS sequence"/>
</dbReference>
<dbReference type="InterPro" id="IPR022617">
    <property type="entry name" value="Rad60/SUMO-like_dom"/>
</dbReference>
<dbReference type="Pfam" id="PF11976">
    <property type="entry name" value="Rad60-SLD"/>
    <property type="match status" value="1"/>
</dbReference>
<keyword evidence="5" id="KW-1185">Reference proteome</keyword>
<dbReference type="EMBL" id="JALJOR010000007">
    <property type="protein sequence ID" value="KAK9814255.1"/>
    <property type="molecule type" value="Genomic_DNA"/>
</dbReference>
<comment type="similarity">
    <text evidence="1">Belongs to the ubiquitin family. SUMO subfamily.</text>
</comment>
<dbReference type="InterPro" id="IPR000626">
    <property type="entry name" value="Ubiquitin-like_dom"/>
</dbReference>
<dbReference type="Gene3D" id="3.10.20.90">
    <property type="entry name" value="Phosphatidylinositol 3-kinase Catalytic Subunit, Chain A, domain 1"/>
    <property type="match status" value="1"/>
</dbReference>
<dbReference type="SMART" id="SM00213">
    <property type="entry name" value="UBQ"/>
    <property type="match status" value="1"/>
</dbReference>
<dbReference type="PROSITE" id="PS50053">
    <property type="entry name" value="UBIQUITIN_2"/>
    <property type="match status" value="1"/>
</dbReference>
<accession>A0AAW1PWT7</accession>
<comment type="subcellular location">
    <subcellularLocation>
        <location evidence="1">Nucleus</location>
    </subcellularLocation>
</comment>
<reference evidence="4 5" key="1">
    <citation type="journal article" date="2024" name="Nat. Commun.">
        <title>Phylogenomics reveals the evolutionary origins of lichenization in chlorophyte algae.</title>
        <authorList>
            <person name="Puginier C."/>
            <person name="Libourel C."/>
            <person name="Otte J."/>
            <person name="Skaloud P."/>
            <person name="Haon M."/>
            <person name="Grisel S."/>
            <person name="Petersen M."/>
            <person name="Berrin J.G."/>
            <person name="Delaux P.M."/>
            <person name="Dal Grande F."/>
            <person name="Keller J."/>
        </authorList>
    </citation>
    <scope>NUCLEOTIDE SEQUENCE [LARGE SCALE GENOMIC DNA]</scope>
    <source>
        <strain evidence="4 5">SAG 2043</strain>
    </source>
</reference>
<name>A0AAW1PWT7_9CHLO</name>
<feature type="domain" description="Ubiquitin-like" evidence="3">
    <location>
        <begin position="19"/>
        <end position="94"/>
    </location>
</feature>
<evidence type="ECO:0000313" key="5">
    <source>
        <dbReference type="Proteomes" id="UP001489004"/>
    </source>
</evidence>
<dbReference type="AlphaFoldDB" id="A0AAW1PWT7"/>
<evidence type="ECO:0000313" key="4">
    <source>
        <dbReference type="EMBL" id="KAK9814255.1"/>
    </source>
</evidence>
<comment type="caution">
    <text evidence="4">The sequence shown here is derived from an EMBL/GenBank/DDBJ whole genome shotgun (WGS) entry which is preliminary data.</text>
</comment>
<evidence type="ECO:0000256" key="1">
    <source>
        <dbReference type="RuleBase" id="RU361190"/>
    </source>
</evidence>
<keyword evidence="1" id="KW-0833">Ubl conjugation pathway</keyword>
<organism evidence="4 5">
    <name type="scientific">[Myrmecia] bisecta</name>
    <dbReference type="NCBI Taxonomy" id="41462"/>
    <lineage>
        <taxon>Eukaryota</taxon>
        <taxon>Viridiplantae</taxon>
        <taxon>Chlorophyta</taxon>
        <taxon>core chlorophytes</taxon>
        <taxon>Trebouxiophyceae</taxon>
        <taxon>Trebouxiales</taxon>
        <taxon>Trebouxiaceae</taxon>
        <taxon>Myrmecia</taxon>
    </lineage>
</organism>
<feature type="compositionally biased region" description="Basic and acidic residues" evidence="2">
    <location>
        <begin position="1"/>
        <end position="14"/>
    </location>
</feature>
<dbReference type="PANTHER" id="PTHR10562">
    <property type="entry name" value="SMALL UBIQUITIN-RELATED MODIFIER"/>
    <property type="match status" value="1"/>
</dbReference>
<protein>
    <recommendedName>
        <fullName evidence="1">Small ubiquitin-related modifier</fullName>
        <shortName evidence="1">SUMO</shortName>
    </recommendedName>
</protein>